<dbReference type="Proteomes" id="UP001612812">
    <property type="component" value="Unassembled WGS sequence"/>
</dbReference>
<name>A0ABW7ZIQ6_9ACTN</name>
<feature type="region of interest" description="Disordered" evidence="8">
    <location>
        <begin position="16"/>
        <end position="37"/>
    </location>
</feature>
<keyword evidence="7 9" id="KW-0472">Membrane</keyword>
<feature type="transmembrane region" description="Helical" evidence="9">
    <location>
        <begin position="299"/>
        <end position="318"/>
    </location>
</feature>
<dbReference type="PANTHER" id="PTHR33908:SF11">
    <property type="entry name" value="MEMBRANE PROTEIN"/>
    <property type="match status" value="1"/>
</dbReference>
<feature type="transmembrane region" description="Helical" evidence="9">
    <location>
        <begin position="167"/>
        <end position="186"/>
    </location>
</feature>
<evidence type="ECO:0000256" key="7">
    <source>
        <dbReference type="ARBA" id="ARBA00023136"/>
    </source>
</evidence>
<dbReference type="PANTHER" id="PTHR33908">
    <property type="entry name" value="MANNOSYLTRANSFERASE YKCB-RELATED"/>
    <property type="match status" value="1"/>
</dbReference>
<evidence type="ECO:0000256" key="3">
    <source>
        <dbReference type="ARBA" id="ARBA00022676"/>
    </source>
</evidence>
<evidence type="ECO:0000256" key="9">
    <source>
        <dbReference type="SAM" id="Phobius"/>
    </source>
</evidence>
<comment type="caution">
    <text evidence="11">The sequence shown here is derived from an EMBL/GenBank/DDBJ whole genome shotgun (WGS) entry which is preliminary data.</text>
</comment>
<organism evidence="11 12">
    <name type="scientific">Micromonospora maritima</name>
    <dbReference type="NCBI Taxonomy" id="986711"/>
    <lineage>
        <taxon>Bacteria</taxon>
        <taxon>Bacillati</taxon>
        <taxon>Actinomycetota</taxon>
        <taxon>Actinomycetes</taxon>
        <taxon>Micromonosporales</taxon>
        <taxon>Micromonosporaceae</taxon>
        <taxon>Micromonospora</taxon>
    </lineage>
</organism>
<keyword evidence="4 11" id="KW-0808">Transferase</keyword>
<keyword evidence="6 9" id="KW-1133">Transmembrane helix</keyword>
<feature type="domain" description="Glycosyltransferase RgtA/B/C/D-like" evidence="10">
    <location>
        <begin position="101"/>
        <end position="246"/>
    </location>
</feature>
<keyword evidence="5 9" id="KW-0812">Transmembrane</keyword>
<dbReference type="EC" id="2.4.-.-" evidence="11"/>
<feature type="transmembrane region" description="Helical" evidence="9">
    <location>
        <begin position="276"/>
        <end position="292"/>
    </location>
</feature>
<proteinExistence type="predicted"/>
<evidence type="ECO:0000313" key="11">
    <source>
        <dbReference type="EMBL" id="MFI7262724.1"/>
    </source>
</evidence>
<feature type="transmembrane region" description="Helical" evidence="9">
    <location>
        <begin position="198"/>
        <end position="221"/>
    </location>
</feature>
<comment type="subcellular location">
    <subcellularLocation>
        <location evidence="1">Cell membrane</location>
        <topology evidence="1">Multi-pass membrane protein</topology>
    </subcellularLocation>
</comment>
<dbReference type="Pfam" id="PF13231">
    <property type="entry name" value="PMT_2"/>
    <property type="match status" value="1"/>
</dbReference>
<dbReference type="EMBL" id="JBITLE010000003">
    <property type="protein sequence ID" value="MFI7262724.1"/>
    <property type="molecule type" value="Genomic_DNA"/>
</dbReference>
<keyword evidence="3 11" id="KW-0328">Glycosyltransferase</keyword>
<dbReference type="RefSeq" id="WP_396768719.1">
    <property type="nucleotide sequence ID" value="NZ_JBITLA010000003.1"/>
</dbReference>
<accession>A0ABW7ZIQ6</accession>
<keyword evidence="2" id="KW-1003">Cell membrane</keyword>
<protein>
    <submittedName>
        <fullName evidence="11">Glycosyltransferase family 39 protein</fullName>
        <ecNumber evidence="11">2.4.-.-</ecNumber>
    </submittedName>
</protein>
<sequence>MMDADTMVLPRLGPAEVGVEDPWGEDRPRRGPTRGARRPPRWRVAAWLLPALLTAGLGGVGLGVPGLRAEELDTWRAATAPWRGLRSALAGDEVTLAPYHLLIRGWAALFGAADPALRVPSLLAMTAAAALVGALAARMFTPGTGVLAGLLFAALPTSTRYAQEAQPHALAVFAAVLATWLLPPVLDRAGVRRLAPYAGAVLLLGLCQPVALLLLAGHGWVVLAFRRAAAGRWLATVVLAALPVAALLGSGVRAGARLAPGVRVDPAALVTTPRDLFGVAAVGALLAGLALFSLPLRYAAAICTAWALVPALGLLLVARTVPVWSPAVLLFTVPAWAVLGAAALSRLRAGWAVAGLAAVALAGAPAQAAARAPDGHGQDPRRVAAIVEGLAQRGDGVLYADPTARTLLARYVPADRRPADVPTDPRPLACAGCPDGHRRLWVIRSGTGAVPPGDGPAERALRAGYRPAQVWRPTGFTVALFVGGRPASA</sequence>
<evidence type="ECO:0000313" key="12">
    <source>
        <dbReference type="Proteomes" id="UP001612812"/>
    </source>
</evidence>
<gene>
    <name evidence="11" type="ORF">ACIBP4_10540</name>
</gene>
<dbReference type="InterPro" id="IPR038731">
    <property type="entry name" value="RgtA/B/C-like"/>
</dbReference>
<evidence type="ECO:0000256" key="8">
    <source>
        <dbReference type="SAM" id="MobiDB-lite"/>
    </source>
</evidence>
<dbReference type="InterPro" id="IPR050297">
    <property type="entry name" value="LipidA_mod_glycosyltrf_83"/>
</dbReference>
<reference evidence="11 12" key="1">
    <citation type="submission" date="2024-10" db="EMBL/GenBank/DDBJ databases">
        <title>The Natural Products Discovery Center: Release of the First 8490 Sequenced Strains for Exploring Actinobacteria Biosynthetic Diversity.</title>
        <authorList>
            <person name="Kalkreuter E."/>
            <person name="Kautsar S.A."/>
            <person name="Yang D."/>
            <person name="Bader C.D."/>
            <person name="Teijaro C.N."/>
            <person name="Fluegel L."/>
            <person name="Davis C.M."/>
            <person name="Simpson J.R."/>
            <person name="Lauterbach L."/>
            <person name="Steele A.D."/>
            <person name="Gui C."/>
            <person name="Meng S."/>
            <person name="Li G."/>
            <person name="Viehrig K."/>
            <person name="Ye F."/>
            <person name="Su P."/>
            <person name="Kiefer A.F."/>
            <person name="Nichols A."/>
            <person name="Cepeda A.J."/>
            <person name="Yan W."/>
            <person name="Fan B."/>
            <person name="Jiang Y."/>
            <person name="Adhikari A."/>
            <person name="Zheng C.-J."/>
            <person name="Schuster L."/>
            <person name="Cowan T.M."/>
            <person name="Smanski M.J."/>
            <person name="Chevrette M.G."/>
            <person name="De Carvalho L.P.S."/>
            <person name="Shen B."/>
        </authorList>
    </citation>
    <scope>NUCLEOTIDE SEQUENCE [LARGE SCALE GENOMIC DNA]</scope>
    <source>
        <strain evidence="11 12">NPDC049845</strain>
    </source>
</reference>
<evidence type="ECO:0000256" key="4">
    <source>
        <dbReference type="ARBA" id="ARBA00022679"/>
    </source>
</evidence>
<dbReference type="GO" id="GO:0016757">
    <property type="term" value="F:glycosyltransferase activity"/>
    <property type="evidence" value="ECO:0007669"/>
    <property type="project" value="UniProtKB-KW"/>
</dbReference>
<evidence type="ECO:0000256" key="5">
    <source>
        <dbReference type="ARBA" id="ARBA00022692"/>
    </source>
</evidence>
<feature type="transmembrane region" description="Helical" evidence="9">
    <location>
        <begin position="324"/>
        <end position="344"/>
    </location>
</feature>
<evidence type="ECO:0000256" key="6">
    <source>
        <dbReference type="ARBA" id="ARBA00022989"/>
    </source>
</evidence>
<feature type="transmembrane region" description="Helical" evidence="9">
    <location>
        <begin position="44"/>
        <end position="64"/>
    </location>
</feature>
<keyword evidence="12" id="KW-1185">Reference proteome</keyword>
<evidence type="ECO:0000259" key="10">
    <source>
        <dbReference type="Pfam" id="PF13231"/>
    </source>
</evidence>
<evidence type="ECO:0000256" key="2">
    <source>
        <dbReference type="ARBA" id="ARBA00022475"/>
    </source>
</evidence>
<feature type="transmembrane region" description="Helical" evidence="9">
    <location>
        <begin position="233"/>
        <end position="256"/>
    </location>
</feature>
<evidence type="ECO:0000256" key="1">
    <source>
        <dbReference type="ARBA" id="ARBA00004651"/>
    </source>
</evidence>
<feature type="transmembrane region" description="Helical" evidence="9">
    <location>
        <begin position="122"/>
        <end position="155"/>
    </location>
</feature>